<sequence length="220" mass="23188">MRLRIVLPALTGCLLVCGATAYGQQSQGLVSCKPASQKTGDVGCWILTNFPVGTPAGPVYWTLDTFPSRDIAEQARGPQSVVLESLGKVWLSTVGDRPKEVPGGTRVTVVGPLTVRPGVSYAAQVMEATLQPGMVSKTHLHSGVEAFYTESGASCLETPAGKQIGKKGSDIVVPEGVPMELTAVGPDTRRGLILILHDASKPPTTLVDDWKSKHLCAAEK</sequence>
<evidence type="ECO:0000313" key="2">
    <source>
        <dbReference type="EMBL" id="MFN2977407.1"/>
    </source>
</evidence>
<gene>
    <name evidence="2" type="ORF">ACK2TP_16670</name>
</gene>
<dbReference type="PROSITE" id="PS51257">
    <property type="entry name" value="PROKAR_LIPOPROTEIN"/>
    <property type="match status" value="1"/>
</dbReference>
<feature type="signal peptide" evidence="1">
    <location>
        <begin position="1"/>
        <end position="21"/>
    </location>
</feature>
<feature type="chain" id="PRO_5047307492" evidence="1">
    <location>
        <begin position="22"/>
        <end position="220"/>
    </location>
</feature>
<dbReference type="EMBL" id="JBJYXY010000001">
    <property type="protein sequence ID" value="MFN2977407.1"/>
    <property type="molecule type" value="Genomic_DNA"/>
</dbReference>
<organism evidence="2 3">
    <name type="scientific">Terriglobus aquaticus</name>
    <dbReference type="NCBI Taxonomy" id="940139"/>
    <lineage>
        <taxon>Bacteria</taxon>
        <taxon>Pseudomonadati</taxon>
        <taxon>Acidobacteriota</taxon>
        <taxon>Terriglobia</taxon>
        <taxon>Terriglobales</taxon>
        <taxon>Acidobacteriaceae</taxon>
        <taxon>Terriglobus</taxon>
    </lineage>
</organism>
<dbReference type="Gene3D" id="2.60.120.10">
    <property type="entry name" value="Jelly Rolls"/>
    <property type="match status" value="1"/>
</dbReference>
<evidence type="ECO:0000256" key="1">
    <source>
        <dbReference type="SAM" id="SignalP"/>
    </source>
</evidence>
<keyword evidence="3" id="KW-1185">Reference proteome</keyword>
<reference evidence="2 3" key="1">
    <citation type="submission" date="2024-12" db="EMBL/GenBank/DDBJ databases">
        <authorList>
            <person name="Lee Y."/>
        </authorList>
    </citation>
    <scope>NUCLEOTIDE SEQUENCE [LARGE SCALE GENOMIC DNA]</scope>
    <source>
        <strain evidence="2 3">03SUJ4</strain>
    </source>
</reference>
<dbReference type="SUPFAM" id="SSF51182">
    <property type="entry name" value="RmlC-like cupins"/>
    <property type="match status" value="1"/>
</dbReference>
<protein>
    <submittedName>
        <fullName evidence="2">Cupin domain-containing protein</fullName>
    </submittedName>
</protein>
<keyword evidence="1" id="KW-0732">Signal</keyword>
<dbReference type="RefSeq" id="WP_263414430.1">
    <property type="nucleotide sequence ID" value="NZ_BAABBH010000001.1"/>
</dbReference>
<proteinExistence type="predicted"/>
<accession>A0ABW9KQQ5</accession>
<evidence type="ECO:0000313" key="3">
    <source>
        <dbReference type="Proteomes" id="UP001634747"/>
    </source>
</evidence>
<dbReference type="Proteomes" id="UP001634747">
    <property type="component" value="Unassembled WGS sequence"/>
</dbReference>
<name>A0ABW9KQQ5_9BACT</name>
<dbReference type="InterPro" id="IPR011051">
    <property type="entry name" value="RmlC_Cupin_sf"/>
</dbReference>
<dbReference type="InterPro" id="IPR014710">
    <property type="entry name" value="RmlC-like_jellyroll"/>
</dbReference>
<comment type="caution">
    <text evidence="2">The sequence shown here is derived from an EMBL/GenBank/DDBJ whole genome shotgun (WGS) entry which is preliminary data.</text>
</comment>